<sequence>MSGLLPLTGRELKKWYRNPVAFIVSLVQPFFWIALFGSAFDIAKLSFHGIDVGSALFQGAPDYITFILGGVLTITTLFTAMFSGVNIIWDRRMGPLSRFLSAPIRRSSIVFSKIISGTVRGLVQVAILIIAALLIPDGLVLRHGFTVVDALIIAAAVVLVSFSFSSIFSIIAVRMTRMETIFGIVNLVNLPLMFASYALFPPGLMAGWLSRVAQYNPVSWSALSIRTVLLNGSLTGAQLSSVAHYLLYLTVLAIVMVLLTIFVSERGIRE</sequence>
<evidence type="ECO:0000256" key="2">
    <source>
        <dbReference type="ARBA" id="ARBA00022692"/>
    </source>
</evidence>
<dbReference type="EMBL" id="BMNY01000003">
    <property type="protein sequence ID" value="GGM79089.1"/>
    <property type="molecule type" value="Genomic_DNA"/>
</dbReference>
<keyword evidence="8" id="KW-1185">Reference proteome</keyword>
<evidence type="ECO:0000256" key="1">
    <source>
        <dbReference type="ARBA" id="ARBA00004141"/>
    </source>
</evidence>
<dbReference type="InterPro" id="IPR013525">
    <property type="entry name" value="ABC2_TM"/>
</dbReference>
<dbReference type="InterPro" id="IPR047817">
    <property type="entry name" value="ABC2_TM_bact-type"/>
</dbReference>
<dbReference type="PANTHER" id="PTHR43077:SF10">
    <property type="entry name" value="TRANSPORT PERMEASE PROTEIN"/>
    <property type="match status" value="1"/>
</dbReference>
<feature type="transmembrane region" description="Helical" evidence="5">
    <location>
        <begin position="110"/>
        <end position="135"/>
    </location>
</feature>
<feature type="transmembrane region" description="Helical" evidence="5">
    <location>
        <begin position="20"/>
        <end position="43"/>
    </location>
</feature>
<evidence type="ECO:0000313" key="7">
    <source>
        <dbReference type="EMBL" id="GGM79089.1"/>
    </source>
</evidence>
<dbReference type="Proteomes" id="UP000632195">
    <property type="component" value="Unassembled WGS sequence"/>
</dbReference>
<evidence type="ECO:0000256" key="3">
    <source>
        <dbReference type="ARBA" id="ARBA00022989"/>
    </source>
</evidence>
<feature type="transmembrane region" description="Helical" evidence="5">
    <location>
        <begin position="147"/>
        <end position="173"/>
    </location>
</feature>
<reference evidence="7" key="1">
    <citation type="journal article" date="2014" name="Int. J. Syst. Evol. Microbiol.">
        <title>Complete genome sequence of Corynebacterium casei LMG S-19264T (=DSM 44701T), isolated from a smear-ripened cheese.</title>
        <authorList>
            <consortium name="US DOE Joint Genome Institute (JGI-PGF)"/>
            <person name="Walter F."/>
            <person name="Albersmeier A."/>
            <person name="Kalinowski J."/>
            <person name="Ruckert C."/>
        </authorList>
    </citation>
    <scope>NUCLEOTIDE SEQUENCE</scope>
    <source>
        <strain evidence="7">JCM 13583</strain>
    </source>
</reference>
<keyword evidence="3 5" id="KW-1133">Transmembrane helix</keyword>
<evidence type="ECO:0000256" key="5">
    <source>
        <dbReference type="SAM" id="Phobius"/>
    </source>
</evidence>
<reference evidence="7" key="2">
    <citation type="submission" date="2022-09" db="EMBL/GenBank/DDBJ databases">
        <authorList>
            <person name="Sun Q."/>
            <person name="Ohkuma M."/>
        </authorList>
    </citation>
    <scope>NUCLEOTIDE SEQUENCE</scope>
    <source>
        <strain evidence="7">JCM 13583</strain>
    </source>
</reference>
<comment type="subcellular location">
    <subcellularLocation>
        <location evidence="1">Membrane</location>
        <topology evidence="1">Multi-pass membrane protein</topology>
    </subcellularLocation>
</comment>
<organism evidence="7 8">
    <name type="scientific">Thermogymnomonas acidicola</name>
    <dbReference type="NCBI Taxonomy" id="399579"/>
    <lineage>
        <taxon>Archaea</taxon>
        <taxon>Methanobacteriati</taxon>
        <taxon>Thermoplasmatota</taxon>
        <taxon>Thermoplasmata</taxon>
        <taxon>Thermoplasmatales</taxon>
        <taxon>Thermogymnomonas</taxon>
    </lineage>
</organism>
<dbReference type="RefSeq" id="WP_188681774.1">
    <property type="nucleotide sequence ID" value="NZ_BMNY01000003.1"/>
</dbReference>
<dbReference type="InterPro" id="IPR000412">
    <property type="entry name" value="ABC_2_transport"/>
</dbReference>
<evidence type="ECO:0000256" key="4">
    <source>
        <dbReference type="ARBA" id="ARBA00023136"/>
    </source>
</evidence>
<keyword evidence="2 5" id="KW-0812">Transmembrane</keyword>
<proteinExistence type="predicted"/>
<keyword evidence="4 5" id="KW-0472">Membrane</keyword>
<name>A0AA37BUT1_9ARCH</name>
<dbReference type="InterPro" id="IPR051328">
    <property type="entry name" value="T7SS_ABC-Transporter"/>
</dbReference>
<feature type="transmembrane region" description="Helical" evidence="5">
    <location>
        <begin position="63"/>
        <end position="89"/>
    </location>
</feature>
<dbReference type="PROSITE" id="PS51012">
    <property type="entry name" value="ABC_TM2"/>
    <property type="match status" value="1"/>
</dbReference>
<evidence type="ECO:0000259" key="6">
    <source>
        <dbReference type="PROSITE" id="PS51012"/>
    </source>
</evidence>
<evidence type="ECO:0000313" key="8">
    <source>
        <dbReference type="Proteomes" id="UP000632195"/>
    </source>
</evidence>
<dbReference type="PIRSF" id="PIRSF006648">
    <property type="entry name" value="DrrB"/>
    <property type="match status" value="1"/>
</dbReference>
<dbReference type="GO" id="GO:0140359">
    <property type="term" value="F:ABC-type transporter activity"/>
    <property type="evidence" value="ECO:0007669"/>
    <property type="project" value="InterPro"/>
</dbReference>
<accession>A0AA37BUT1</accession>
<feature type="transmembrane region" description="Helical" evidence="5">
    <location>
        <begin position="180"/>
        <end position="200"/>
    </location>
</feature>
<protein>
    <submittedName>
        <fullName evidence="7">Multidrug ABC transporter permease</fullName>
    </submittedName>
</protein>
<dbReference type="PANTHER" id="PTHR43077">
    <property type="entry name" value="TRANSPORT PERMEASE YVFS-RELATED"/>
    <property type="match status" value="1"/>
</dbReference>
<dbReference type="GO" id="GO:0043190">
    <property type="term" value="C:ATP-binding cassette (ABC) transporter complex"/>
    <property type="evidence" value="ECO:0007669"/>
    <property type="project" value="InterPro"/>
</dbReference>
<feature type="transmembrane region" description="Helical" evidence="5">
    <location>
        <begin position="245"/>
        <end position="264"/>
    </location>
</feature>
<comment type="caution">
    <text evidence="7">The sequence shown here is derived from an EMBL/GenBank/DDBJ whole genome shotgun (WGS) entry which is preliminary data.</text>
</comment>
<feature type="domain" description="ABC transmembrane type-2" evidence="6">
    <location>
        <begin position="20"/>
        <end position="267"/>
    </location>
</feature>
<dbReference type="AlphaFoldDB" id="A0AA37BUT1"/>
<gene>
    <name evidence="7" type="ORF">GCM10007108_16580</name>
</gene>
<dbReference type="Pfam" id="PF01061">
    <property type="entry name" value="ABC2_membrane"/>
    <property type="match status" value="1"/>
</dbReference>